<reference evidence="1 2" key="1">
    <citation type="submission" date="2024-01" db="EMBL/GenBank/DDBJ databases">
        <title>Genome assemblies of Stephania.</title>
        <authorList>
            <person name="Yang L."/>
        </authorList>
    </citation>
    <scope>NUCLEOTIDE SEQUENCE [LARGE SCALE GENOMIC DNA]</scope>
    <source>
        <strain evidence="1">YNDBR</strain>
        <tissue evidence="1">Leaf</tissue>
    </source>
</reference>
<protein>
    <submittedName>
        <fullName evidence="1">Uncharacterized protein</fullName>
    </submittedName>
</protein>
<sequence>MDGKELSPQPVSDSKETVNVVTLKSIEFDDFSIVDEYLSELDETLEVSSHELDITIALSTYDEVEKEIEVILEVSNELSSLKEGVHASLPKAIDVPFVVDISKGEGIM</sequence>
<evidence type="ECO:0000313" key="2">
    <source>
        <dbReference type="Proteomes" id="UP001420932"/>
    </source>
</evidence>
<gene>
    <name evidence="1" type="ORF">Syun_018854</name>
</gene>
<name>A0AAP0NVE2_9MAGN</name>
<keyword evidence="2" id="KW-1185">Reference proteome</keyword>
<evidence type="ECO:0000313" key="1">
    <source>
        <dbReference type="EMBL" id="KAK9121237.1"/>
    </source>
</evidence>
<dbReference type="Proteomes" id="UP001420932">
    <property type="component" value="Unassembled WGS sequence"/>
</dbReference>
<comment type="caution">
    <text evidence="1">The sequence shown here is derived from an EMBL/GenBank/DDBJ whole genome shotgun (WGS) entry which is preliminary data.</text>
</comment>
<dbReference type="EMBL" id="JBBNAF010000008">
    <property type="protein sequence ID" value="KAK9121237.1"/>
    <property type="molecule type" value="Genomic_DNA"/>
</dbReference>
<organism evidence="1 2">
    <name type="scientific">Stephania yunnanensis</name>
    <dbReference type="NCBI Taxonomy" id="152371"/>
    <lineage>
        <taxon>Eukaryota</taxon>
        <taxon>Viridiplantae</taxon>
        <taxon>Streptophyta</taxon>
        <taxon>Embryophyta</taxon>
        <taxon>Tracheophyta</taxon>
        <taxon>Spermatophyta</taxon>
        <taxon>Magnoliopsida</taxon>
        <taxon>Ranunculales</taxon>
        <taxon>Menispermaceae</taxon>
        <taxon>Menispermoideae</taxon>
        <taxon>Cissampelideae</taxon>
        <taxon>Stephania</taxon>
    </lineage>
</organism>
<dbReference type="AlphaFoldDB" id="A0AAP0NVE2"/>
<proteinExistence type="predicted"/>
<accession>A0AAP0NVE2</accession>